<name>A0ABY4PH14_9LACO</name>
<gene>
    <name evidence="1" type="ORF">MOO46_05985</name>
</gene>
<keyword evidence="2" id="KW-1185">Reference proteome</keyword>
<reference evidence="1 2" key="1">
    <citation type="journal article" date="2022" name="Int. J. Syst. Evol. Microbiol.">
        <title>Apilactobacillus apisilvae sp. nov., Nicolia spurrieriana gen. nov. sp. nov., Bombilactobacillus folatiphilus sp. nov. and Bombilactobacillus thymidiniphilus sp. nov., four new lactic acid bacterial isolates from stingless bees Tetragonula carbonaria and Austroplebeia australis.</title>
        <authorList>
            <person name="Oliphant S.A."/>
            <person name="Watson-Haigh N.S."/>
            <person name="Sumby K.M."/>
            <person name="Gardner J."/>
            <person name="Groom S."/>
            <person name="Jiranek V."/>
        </authorList>
    </citation>
    <scope>NUCLEOTIDE SEQUENCE [LARGE SCALE GENOMIC DNA]</scope>
    <source>
        <strain evidence="1 2">SG5_A10</strain>
    </source>
</reference>
<organism evidence="1 2">
    <name type="scientific">Apilactobacillus apisilvae</name>
    <dbReference type="NCBI Taxonomy" id="2923364"/>
    <lineage>
        <taxon>Bacteria</taxon>
        <taxon>Bacillati</taxon>
        <taxon>Bacillota</taxon>
        <taxon>Bacilli</taxon>
        <taxon>Lactobacillales</taxon>
        <taxon>Lactobacillaceae</taxon>
        <taxon>Apilactobacillus</taxon>
    </lineage>
</organism>
<sequence length="55" mass="6496">MKFIDKISVNGLSMMTLSLFQQFTSVNYNYVIIAKSKHNKYHLIIKNMKQKNSKK</sequence>
<dbReference type="Proteomes" id="UP000831859">
    <property type="component" value="Chromosome"/>
</dbReference>
<protein>
    <submittedName>
        <fullName evidence="1">Uncharacterized protein</fullName>
    </submittedName>
</protein>
<evidence type="ECO:0000313" key="1">
    <source>
        <dbReference type="EMBL" id="UQS84793.1"/>
    </source>
</evidence>
<evidence type="ECO:0000313" key="2">
    <source>
        <dbReference type="Proteomes" id="UP000831859"/>
    </source>
</evidence>
<accession>A0ABY4PH14</accession>
<proteinExistence type="predicted"/>
<dbReference type="RefSeq" id="WP_249510776.1">
    <property type="nucleotide sequence ID" value="NZ_CP093362.1"/>
</dbReference>
<dbReference type="EMBL" id="CP093362">
    <property type="protein sequence ID" value="UQS84793.1"/>
    <property type="molecule type" value="Genomic_DNA"/>
</dbReference>